<dbReference type="EMBL" id="JAAIRM010000018">
    <property type="protein sequence ID" value="NSI19817.1"/>
    <property type="molecule type" value="Genomic_DNA"/>
</dbReference>
<dbReference type="EMBL" id="JAJBNC010000002">
    <property type="protein sequence ID" value="MCB5492472.1"/>
    <property type="molecule type" value="Genomic_DNA"/>
</dbReference>
<evidence type="ECO:0000313" key="5">
    <source>
        <dbReference type="EMBL" id="NSI58209.1"/>
    </source>
</evidence>
<evidence type="ECO:0000256" key="1">
    <source>
        <dbReference type="SAM" id="Phobius"/>
    </source>
</evidence>
<feature type="transmembrane region" description="Helical" evidence="1">
    <location>
        <begin position="159"/>
        <end position="179"/>
    </location>
</feature>
<evidence type="ECO:0000313" key="10">
    <source>
        <dbReference type="EMBL" id="RHG82792.1"/>
    </source>
</evidence>
<evidence type="ECO:0000313" key="11">
    <source>
        <dbReference type="Proteomes" id="UP000234891"/>
    </source>
</evidence>
<evidence type="ECO:0000313" key="3">
    <source>
        <dbReference type="EMBL" id="MDE1202922.1"/>
    </source>
</evidence>
<evidence type="ECO:0000313" key="14">
    <source>
        <dbReference type="Proteomes" id="UP000286137"/>
    </source>
</evidence>
<dbReference type="NCBIfam" id="TIGR03732">
    <property type="entry name" value="lanti_perm_MutE"/>
    <property type="match status" value="1"/>
</dbReference>
<dbReference type="EMBL" id="QRIA01000001">
    <property type="protein sequence ID" value="RHG22393.1"/>
    <property type="molecule type" value="Genomic_DNA"/>
</dbReference>
<dbReference type="EMBL" id="JAPZEG010000005">
    <property type="protein sequence ID" value="MDE1202922.1"/>
    <property type="molecule type" value="Genomic_DNA"/>
</dbReference>
<dbReference type="Proteomes" id="UP001296643">
    <property type="component" value="Unassembled WGS sequence"/>
</dbReference>
<evidence type="ECO:0000313" key="15">
    <source>
        <dbReference type="Proteomes" id="UP001296580"/>
    </source>
</evidence>
<dbReference type="RefSeq" id="WP_004841915.1">
    <property type="nucleotide sequence ID" value="NZ_BAABXJ010000001.1"/>
</dbReference>
<dbReference type="InterPro" id="IPR021205">
    <property type="entry name" value="Lanti_perm_SpaE/MutE/EpiE-like"/>
</dbReference>
<keyword evidence="1" id="KW-0812">Transmembrane</keyword>
<dbReference type="GeneID" id="57433344"/>
<dbReference type="AlphaFoldDB" id="A0A2N5NT84"/>
<evidence type="ECO:0000313" key="7">
    <source>
        <dbReference type="EMBL" id="PLT73003.1"/>
    </source>
</evidence>
<name>A0A2N5NT84_MEDGN</name>
<feature type="transmembrane region" description="Helical" evidence="1">
    <location>
        <begin position="49"/>
        <end position="68"/>
    </location>
</feature>
<evidence type="ECO:0000313" key="6">
    <source>
        <dbReference type="EMBL" id="NSI66574.1"/>
    </source>
</evidence>
<dbReference type="Proteomes" id="UP001296580">
    <property type="component" value="Unassembled WGS sequence"/>
</dbReference>
<evidence type="ECO:0000313" key="9">
    <source>
        <dbReference type="EMBL" id="RHG22393.1"/>
    </source>
</evidence>
<reference evidence="7 11" key="1">
    <citation type="journal article" date="2017" name="Genome Med.">
        <title>A novel Ruminococcus gnavus clade enriched in inflammatory bowel disease patients.</title>
        <authorList>
            <person name="Hall A.B."/>
            <person name="Yassour M."/>
            <person name="Sauk J."/>
            <person name="Garner A."/>
            <person name="Jiang X."/>
            <person name="Arthur T."/>
            <person name="Lagoudas G.K."/>
            <person name="Vatanen T."/>
            <person name="Fornelos N."/>
            <person name="Wilson R."/>
            <person name="Bertha M."/>
            <person name="Cohen M."/>
            <person name="Garber J."/>
            <person name="Khalili H."/>
            <person name="Gevers D."/>
            <person name="Ananthakrishnan A.N."/>
            <person name="Kugathasan S."/>
            <person name="Lander E.S."/>
            <person name="Blainey P."/>
            <person name="Vlamakis H."/>
            <person name="Xavier R.J."/>
            <person name="Huttenhower C."/>
        </authorList>
    </citation>
    <scope>NUCLEOTIDE SEQUENCE [LARGE SCALE GENOMIC DNA]</scope>
    <source>
        <strain evidence="7 11">RJX1124</strain>
    </source>
</reference>
<dbReference type="STRING" id="33038.GCA_900067245_02813"/>
<dbReference type="EMBL" id="QRTJ01000063">
    <property type="protein sequence ID" value="RGQ58797.1"/>
    <property type="molecule type" value="Genomic_DNA"/>
</dbReference>
<dbReference type="EMBL" id="JAAIRY010000049">
    <property type="protein sequence ID" value="NSI66574.1"/>
    <property type="molecule type" value="Genomic_DNA"/>
</dbReference>
<organism evidence="5 15">
    <name type="scientific">Mediterraneibacter gnavus</name>
    <name type="common">Ruminococcus gnavus</name>
    <dbReference type="NCBI Taxonomy" id="33038"/>
    <lineage>
        <taxon>Bacteria</taxon>
        <taxon>Bacillati</taxon>
        <taxon>Bacillota</taxon>
        <taxon>Clostridia</taxon>
        <taxon>Lachnospirales</taxon>
        <taxon>Lachnospiraceae</taxon>
        <taxon>Mediterraneibacter</taxon>
    </lineage>
</organism>
<comment type="caution">
    <text evidence="5">The sequence shown here is derived from an EMBL/GenBank/DDBJ whole genome shotgun (WGS) entry which is preliminary data.</text>
</comment>
<sequence length="259" mass="29239">MRAYIKAELLKNRHSEWARLMVIFPTISILCSVYFSFGNAAYYQMNQYNWWYMCFLPIQVIAGSIFICRREKRLKYRAVQMLPVSAGKIWIAKVVSCIGQIIVSTGMIAAAVAGISLVLKQLFTGGNLFSPITVAAAWGLLVCAICWQIPLWMFCYQKTGMVLTFLLGMGANSILSTVWTTGSRWWMNPFAILPRLMCPVLQILPNGLPAVPESVMFTPQVLEKSVIVPGILLSMGLFALLTAMTARWYQRRMEVGWEK</sequence>
<dbReference type="EMBL" id="QRIS01000019">
    <property type="protein sequence ID" value="RHG82792.1"/>
    <property type="molecule type" value="Genomic_DNA"/>
</dbReference>
<dbReference type="Proteomes" id="UP000286137">
    <property type="component" value="Unassembled WGS sequence"/>
</dbReference>
<reference evidence="2" key="5">
    <citation type="submission" date="2021-10" db="EMBL/GenBank/DDBJ databases">
        <title>Collection of gut derived symbiotic bacterial strains cultured from healthy donors.</title>
        <authorList>
            <person name="Lin H."/>
            <person name="Littmann E."/>
            <person name="Claire K."/>
            <person name="Pamer E."/>
        </authorList>
    </citation>
    <scope>NUCLEOTIDE SEQUENCE</scope>
    <source>
        <strain evidence="2">MSK.23.4</strain>
    </source>
</reference>
<keyword evidence="1" id="KW-1133">Transmembrane helix</keyword>
<proteinExistence type="predicted"/>
<evidence type="ECO:0000313" key="2">
    <source>
        <dbReference type="EMBL" id="MCB5492472.1"/>
    </source>
</evidence>
<protein>
    <submittedName>
        <fullName evidence="5">Lantibiotic immunity ABC transporter MutE/EpiE family permease subunit</fullName>
    </submittedName>
</protein>
<reference evidence="12 13" key="2">
    <citation type="submission" date="2018-08" db="EMBL/GenBank/DDBJ databases">
        <title>A genome reference for cultivated species of the human gut microbiota.</title>
        <authorList>
            <person name="Zou Y."/>
            <person name="Xue W."/>
            <person name="Luo G."/>
        </authorList>
    </citation>
    <scope>NUCLEOTIDE SEQUENCE [LARGE SCALE GENOMIC DNA]</scope>
    <source>
        <strain evidence="8 14">AF27-4BH</strain>
        <strain evidence="10 12">AM21-18</strain>
        <strain evidence="9 13">AM22-7AC</strain>
    </source>
</reference>
<keyword evidence="1" id="KW-0472">Membrane</keyword>
<dbReference type="EMBL" id="NIHS01000009">
    <property type="protein sequence ID" value="PLT73003.1"/>
    <property type="molecule type" value="Genomic_DNA"/>
</dbReference>
<reference evidence="3" key="6">
    <citation type="submission" date="2022-12" db="EMBL/GenBank/DDBJ databases">
        <title>Genome of R. gnavus strain RSHDN_120.</title>
        <authorList>
            <person name="Abdugheni R."/>
        </authorList>
    </citation>
    <scope>NUCLEOTIDE SEQUENCE</scope>
    <source>
        <strain evidence="3">RSHDN_120</strain>
    </source>
</reference>
<feature type="transmembrane region" description="Helical" evidence="1">
    <location>
        <begin position="89"/>
        <end position="116"/>
    </location>
</feature>
<feature type="transmembrane region" description="Helical" evidence="1">
    <location>
        <begin position="128"/>
        <end position="147"/>
    </location>
</feature>
<dbReference type="CDD" id="cd21807">
    <property type="entry name" value="ABC-2_lan_permease_MutE_EpiE-like"/>
    <property type="match status" value="1"/>
</dbReference>
<reference evidence="5" key="3">
    <citation type="journal article" date="2020" name="Cell Host Microbe">
        <title>Functional and Genomic Variation between Human-Derived Isolates of Lachnospiraceae Reveals Inter- and Intra-Species Diversity.</title>
        <authorList>
            <person name="Sorbara M.T."/>
            <person name="Littmann E.R."/>
            <person name="Fontana E."/>
            <person name="Moody T.U."/>
            <person name="Kohout C.E."/>
            <person name="Gjonbalaj M."/>
            <person name="Eaton V."/>
            <person name="Seok R."/>
            <person name="Leiner I.M."/>
            <person name="Pamer E.G."/>
        </authorList>
    </citation>
    <scope>NUCLEOTIDE SEQUENCE</scope>
    <source>
        <strain evidence="6">MSK.11.9</strain>
        <strain evidence="5">MSK.15.32</strain>
        <strain evidence="4">MSK.22.53</strain>
    </source>
</reference>
<dbReference type="Proteomes" id="UP001149331">
    <property type="component" value="Unassembled WGS sequence"/>
</dbReference>
<dbReference type="Proteomes" id="UP000283981">
    <property type="component" value="Unassembled WGS sequence"/>
</dbReference>
<evidence type="ECO:0000313" key="4">
    <source>
        <dbReference type="EMBL" id="NSI19817.1"/>
    </source>
</evidence>
<feature type="transmembrane region" description="Helical" evidence="1">
    <location>
        <begin position="226"/>
        <end position="249"/>
    </location>
</feature>
<dbReference type="Proteomes" id="UP000285697">
    <property type="component" value="Unassembled WGS sequence"/>
</dbReference>
<feature type="transmembrane region" description="Helical" evidence="1">
    <location>
        <begin position="20"/>
        <end position="37"/>
    </location>
</feature>
<accession>A0A2N5NT84</accession>
<dbReference type="Proteomes" id="UP001296581">
    <property type="component" value="Unassembled WGS sequence"/>
</dbReference>
<reference evidence="5" key="4">
    <citation type="submission" date="2020-02" db="EMBL/GenBank/DDBJ databases">
        <authorList>
            <person name="Littmann E."/>
            <person name="Sorbara M."/>
        </authorList>
    </citation>
    <scope>NUCLEOTIDE SEQUENCE</scope>
    <source>
        <strain evidence="6">MSK.11.9</strain>
        <strain evidence="5">MSK.15.32</strain>
        <strain evidence="4">MSK.22.53</strain>
    </source>
</reference>
<dbReference type="Proteomes" id="UP001297422">
    <property type="component" value="Unassembled WGS sequence"/>
</dbReference>
<evidence type="ECO:0000313" key="13">
    <source>
        <dbReference type="Proteomes" id="UP000285697"/>
    </source>
</evidence>
<dbReference type="Proteomes" id="UP000234891">
    <property type="component" value="Unassembled WGS sequence"/>
</dbReference>
<dbReference type="EMBL" id="JAAIRV010000011">
    <property type="protein sequence ID" value="NSI58209.1"/>
    <property type="molecule type" value="Genomic_DNA"/>
</dbReference>
<evidence type="ECO:0000313" key="8">
    <source>
        <dbReference type="EMBL" id="RGQ58797.1"/>
    </source>
</evidence>
<evidence type="ECO:0000313" key="12">
    <source>
        <dbReference type="Proteomes" id="UP000283981"/>
    </source>
</evidence>
<gene>
    <name evidence="7" type="ORF">CDL26_06700</name>
    <name evidence="10" type="ORF">DW243_11520</name>
    <name evidence="9" type="ORF">DW270_00500</name>
    <name evidence="8" type="ORF">DWY88_17070</name>
    <name evidence="4" type="ORF">G4958_10715</name>
    <name evidence="6" type="ORF">G4981_15150</name>
    <name evidence="5" type="ORF">G4993_07305</name>
    <name evidence="2" type="ORF">LIQ10_01785</name>
    <name evidence="3" type="ORF">O4N78_04920</name>
</gene>